<keyword evidence="1" id="KW-0732">Signal</keyword>
<evidence type="ECO:0000256" key="1">
    <source>
        <dbReference type="SAM" id="SignalP"/>
    </source>
</evidence>
<dbReference type="EMBL" id="CCKQ01017582">
    <property type="protein sequence ID" value="CDW89475.1"/>
    <property type="molecule type" value="Genomic_DNA"/>
</dbReference>
<sequence>MVGGWKEFALIIIKLMALSGFQDQETFDQLNNHLDQVKEQKLNKSDIILTYSMITNMSIVTQKNQKAQNLLIIRQNDQNQIIIQDSDKSNHQKIKELEIEKLSSQQSPQVEWLPIIQKHNFDQTQDKQIPLHKQNQLQSKRKARSTEKCGHQIGQQYQILKDQQIENPKFDDASQEQNMIKFQFNIISIQISSSINNSQQLMKQDQAIIHEEQKSTQQNDDFQFGKDRNFVQSLSTCNKNQMQQVASLGKSELFQEEQKHIDSNKESQEVMIASQNSIEMYGDNFRKQNSQDNQIQVLAEVPKDYSDKHILVVLQQDPVYQHLRLKKVQKEEQALLQSLKLLKEINLNPRNKTTFLFYNKKDEKLILGLNDSQTQVYSIKDDQEWELALPNTPISIFNHEDQIYCGLLSKQVAVIDQKEYEVKEIIDTSEVVTKIIFYDHQDHQSKNSKQYLVFLEEKGWIEIYCLQNVSVIFTYQHKCQMDIKDGIQVYNSNQLCLGFSHLVQNAYKDGQLSFIKILMPGKDQQEFQIEELENVEYFNSKSVFCVSQISINCFIAFGIHKNIFFFNRKQPKSISQIYNPSGSINYNSLIKIDGFGEDRPYLIYRDSKSLGVINCKSLDVFTLVKGIEYARCGNLFCLEQSKGEKEGILSLSTMIYDKISSQRQIRIYSLNIDQK</sequence>
<protein>
    <submittedName>
        <fullName evidence="2">Uncharacterized protein</fullName>
    </submittedName>
</protein>
<proteinExistence type="predicted"/>
<dbReference type="InParanoid" id="A0A078B4L8"/>
<dbReference type="AlphaFoldDB" id="A0A078B4L8"/>
<evidence type="ECO:0000313" key="3">
    <source>
        <dbReference type="Proteomes" id="UP000039865"/>
    </source>
</evidence>
<accession>A0A078B4L8</accession>
<feature type="chain" id="PRO_5001729895" evidence="1">
    <location>
        <begin position="21"/>
        <end position="675"/>
    </location>
</feature>
<name>A0A078B4L8_STYLE</name>
<gene>
    <name evidence="2" type="primary">Contig13474.g14375</name>
    <name evidence="2" type="ORF">STYLEM_18608</name>
</gene>
<keyword evidence="3" id="KW-1185">Reference proteome</keyword>
<dbReference type="InterPro" id="IPR036322">
    <property type="entry name" value="WD40_repeat_dom_sf"/>
</dbReference>
<evidence type="ECO:0000313" key="2">
    <source>
        <dbReference type="EMBL" id="CDW89475.1"/>
    </source>
</evidence>
<dbReference type="SUPFAM" id="SSF50978">
    <property type="entry name" value="WD40 repeat-like"/>
    <property type="match status" value="1"/>
</dbReference>
<feature type="signal peptide" evidence="1">
    <location>
        <begin position="1"/>
        <end position="20"/>
    </location>
</feature>
<organism evidence="2 3">
    <name type="scientific">Stylonychia lemnae</name>
    <name type="common">Ciliate</name>
    <dbReference type="NCBI Taxonomy" id="5949"/>
    <lineage>
        <taxon>Eukaryota</taxon>
        <taxon>Sar</taxon>
        <taxon>Alveolata</taxon>
        <taxon>Ciliophora</taxon>
        <taxon>Intramacronucleata</taxon>
        <taxon>Spirotrichea</taxon>
        <taxon>Stichotrichia</taxon>
        <taxon>Sporadotrichida</taxon>
        <taxon>Oxytrichidae</taxon>
        <taxon>Stylonychinae</taxon>
        <taxon>Stylonychia</taxon>
    </lineage>
</organism>
<dbReference type="Proteomes" id="UP000039865">
    <property type="component" value="Unassembled WGS sequence"/>
</dbReference>
<reference evidence="2 3" key="1">
    <citation type="submission" date="2014-06" db="EMBL/GenBank/DDBJ databases">
        <authorList>
            <person name="Swart Estienne"/>
        </authorList>
    </citation>
    <scope>NUCLEOTIDE SEQUENCE [LARGE SCALE GENOMIC DNA]</scope>
    <source>
        <strain evidence="2 3">130c</strain>
    </source>
</reference>